<name>A0A812B7N6_ACAPH</name>
<feature type="region of interest" description="Disordered" evidence="4">
    <location>
        <begin position="1"/>
        <end position="20"/>
    </location>
</feature>
<evidence type="ECO:0000256" key="3">
    <source>
        <dbReference type="ARBA" id="ARBA00023163"/>
    </source>
</evidence>
<gene>
    <name evidence="6" type="ORF">SPHA_13031</name>
</gene>
<dbReference type="PANTHER" id="PTHR23351">
    <property type="entry name" value="FOS TRANSCRIPTION FACTOR-RELATED"/>
    <property type="match status" value="1"/>
</dbReference>
<evidence type="ECO:0000256" key="4">
    <source>
        <dbReference type="SAM" id="MobiDB-lite"/>
    </source>
</evidence>
<proteinExistence type="predicted"/>
<dbReference type="GO" id="GO:0003700">
    <property type="term" value="F:DNA-binding transcription factor activity"/>
    <property type="evidence" value="ECO:0007669"/>
    <property type="project" value="InterPro"/>
</dbReference>
<evidence type="ECO:0000313" key="7">
    <source>
        <dbReference type="Proteomes" id="UP000597762"/>
    </source>
</evidence>
<dbReference type="PROSITE" id="PS00036">
    <property type="entry name" value="BZIP_BASIC"/>
    <property type="match status" value="1"/>
</dbReference>
<keyword evidence="1" id="KW-0805">Transcription regulation</keyword>
<evidence type="ECO:0000259" key="5">
    <source>
        <dbReference type="PROSITE" id="PS50217"/>
    </source>
</evidence>
<dbReference type="PROSITE" id="PS50217">
    <property type="entry name" value="BZIP"/>
    <property type="match status" value="1"/>
</dbReference>
<dbReference type="GO" id="GO:0003677">
    <property type="term" value="F:DNA binding"/>
    <property type="evidence" value="ECO:0007669"/>
    <property type="project" value="UniProtKB-KW"/>
</dbReference>
<accession>A0A812B7N6</accession>
<dbReference type="SUPFAM" id="SSF57959">
    <property type="entry name" value="Leucine zipper domain"/>
    <property type="match status" value="1"/>
</dbReference>
<dbReference type="InterPro" id="IPR046347">
    <property type="entry name" value="bZIP_sf"/>
</dbReference>
<dbReference type="PRINTS" id="PR00042">
    <property type="entry name" value="LEUZIPPRFOS"/>
</dbReference>
<keyword evidence="2" id="KW-0238">DNA-binding</keyword>
<dbReference type="Proteomes" id="UP000597762">
    <property type="component" value="Unassembled WGS sequence"/>
</dbReference>
<sequence length="189" mass="21818">MHILKRMAPRHHQQQIHCDSGEGNRVCGSVALEIGKDFLLPDSSVMPEGDNAFTGTSSSSSSSSPFRADSQSQSRREKNRKAAQKCREKKKEKIRILENTVKDLNNDIRILKCRNTKLEEEKERLEYLLKLHNRCCPLKVENEFVDVYPAEEQFNPGEEQVPRTSHQVYRDQSIIPPGYLYQTETYHAQ</sequence>
<dbReference type="EMBL" id="CAHIKZ030000435">
    <property type="protein sequence ID" value="CAE1174184.1"/>
    <property type="molecule type" value="Genomic_DNA"/>
</dbReference>
<keyword evidence="3" id="KW-0804">Transcription</keyword>
<evidence type="ECO:0000256" key="2">
    <source>
        <dbReference type="ARBA" id="ARBA00023125"/>
    </source>
</evidence>
<organism evidence="6 7">
    <name type="scientific">Acanthosepion pharaonis</name>
    <name type="common">Pharaoh cuttlefish</name>
    <name type="synonym">Sepia pharaonis</name>
    <dbReference type="NCBI Taxonomy" id="158019"/>
    <lineage>
        <taxon>Eukaryota</taxon>
        <taxon>Metazoa</taxon>
        <taxon>Spiralia</taxon>
        <taxon>Lophotrochozoa</taxon>
        <taxon>Mollusca</taxon>
        <taxon>Cephalopoda</taxon>
        <taxon>Coleoidea</taxon>
        <taxon>Decapodiformes</taxon>
        <taxon>Sepiida</taxon>
        <taxon>Sepiina</taxon>
        <taxon>Sepiidae</taxon>
        <taxon>Acanthosepion</taxon>
    </lineage>
</organism>
<dbReference type="InterPro" id="IPR004827">
    <property type="entry name" value="bZIP"/>
</dbReference>
<dbReference type="PANTHER" id="PTHR23351:SF24">
    <property type="entry name" value="ACTIVATING TRANSCRIPTION FACTOR 3-RELATED"/>
    <property type="match status" value="1"/>
</dbReference>
<dbReference type="InterPro" id="IPR000837">
    <property type="entry name" value="AP-1"/>
</dbReference>
<dbReference type="GO" id="GO:0006357">
    <property type="term" value="P:regulation of transcription by RNA polymerase II"/>
    <property type="evidence" value="ECO:0007669"/>
    <property type="project" value="InterPro"/>
</dbReference>
<comment type="caution">
    <text evidence="6">The sequence shown here is derived from an EMBL/GenBank/DDBJ whole genome shotgun (WGS) entry which is preliminary data.</text>
</comment>
<evidence type="ECO:0000256" key="1">
    <source>
        <dbReference type="ARBA" id="ARBA00023015"/>
    </source>
</evidence>
<feature type="compositionally biased region" description="Basic residues" evidence="4">
    <location>
        <begin position="1"/>
        <end position="14"/>
    </location>
</feature>
<reference evidence="6" key="1">
    <citation type="submission" date="2021-01" db="EMBL/GenBank/DDBJ databases">
        <authorList>
            <person name="Li R."/>
            <person name="Bekaert M."/>
        </authorList>
    </citation>
    <scope>NUCLEOTIDE SEQUENCE</scope>
    <source>
        <strain evidence="6">Farmed</strain>
    </source>
</reference>
<keyword evidence="7" id="KW-1185">Reference proteome</keyword>
<dbReference type="CDD" id="cd14686">
    <property type="entry name" value="bZIP"/>
    <property type="match status" value="1"/>
</dbReference>
<dbReference type="Pfam" id="PF07716">
    <property type="entry name" value="bZIP_2"/>
    <property type="match status" value="1"/>
</dbReference>
<dbReference type="SMART" id="SM00338">
    <property type="entry name" value="BRLZ"/>
    <property type="match status" value="1"/>
</dbReference>
<feature type="region of interest" description="Disordered" evidence="4">
    <location>
        <begin position="43"/>
        <end position="90"/>
    </location>
</feature>
<feature type="domain" description="BZIP" evidence="5">
    <location>
        <begin position="69"/>
        <end position="132"/>
    </location>
</feature>
<dbReference type="Gene3D" id="1.20.5.170">
    <property type="match status" value="1"/>
</dbReference>
<protein>
    <recommendedName>
        <fullName evidence="5">BZIP domain-containing protein</fullName>
    </recommendedName>
</protein>
<dbReference type="AlphaFoldDB" id="A0A812B7N6"/>
<evidence type="ECO:0000313" key="6">
    <source>
        <dbReference type="EMBL" id="CAE1174184.1"/>
    </source>
</evidence>